<dbReference type="Proteomes" id="UP000676853">
    <property type="component" value="Unassembled WGS sequence"/>
</dbReference>
<organism evidence="1 2">
    <name type="scientific">Tsukamurella paurometabola</name>
    <name type="common">Corynebacterium paurometabolum</name>
    <dbReference type="NCBI Taxonomy" id="2061"/>
    <lineage>
        <taxon>Bacteria</taxon>
        <taxon>Bacillati</taxon>
        <taxon>Actinomycetota</taxon>
        <taxon>Actinomycetes</taxon>
        <taxon>Mycobacteriales</taxon>
        <taxon>Tsukamurellaceae</taxon>
        <taxon>Tsukamurella</taxon>
    </lineage>
</organism>
<evidence type="ECO:0000313" key="2">
    <source>
        <dbReference type="Proteomes" id="UP000676853"/>
    </source>
</evidence>
<proteinExistence type="predicted"/>
<reference evidence="1 2" key="1">
    <citation type="submission" date="2021-04" db="EMBL/GenBank/DDBJ databases">
        <title>Whole genome sequence analysis of a thiophenic sulfur metabolizing bacteria.</title>
        <authorList>
            <person name="Akhtar N."/>
            <person name="Akram J."/>
            <person name="Aslam A."/>
        </authorList>
    </citation>
    <scope>NUCLEOTIDE SEQUENCE [LARGE SCALE GENOMIC DNA]</scope>
    <source>
        <strain evidence="1 2">3OW</strain>
    </source>
</reference>
<dbReference type="RefSeq" id="WP_212555399.1">
    <property type="nucleotide sequence ID" value="NZ_JAGXOE010000154.1"/>
</dbReference>
<protein>
    <submittedName>
        <fullName evidence="1">Uncharacterized protein</fullName>
    </submittedName>
</protein>
<comment type="caution">
    <text evidence="1">The sequence shown here is derived from an EMBL/GenBank/DDBJ whole genome shotgun (WGS) entry which is preliminary data.</text>
</comment>
<gene>
    <name evidence="1" type="ORF">KFZ73_24390</name>
</gene>
<accession>A0ABS5NJ75</accession>
<name>A0ABS5NJ75_TSUPA</name>
<sequence length="191" mass="20595">MSQVPSDLDALADAVPKAVILAPTFLADASSRDPLRVSAWHPRRKMFAVAGDREITHAVAAMLPRIAVPASERSVLANAARTMPFMAELVVQRGDWRALSRNLHRPARAASEAVTAVVGSRSSRSLPVLARPALASVSALAPFDFRAYAASHFTRHADQIVAMLDAWRNLRPAIPTPALDDLHGVLTEAIR</sequence>
<keyword evidence="2" id="KW-1185">Reference proteome</keyword>
<dbReference type="EMBL" id="JAGXOE010000154">
    <property type="protein sequence ID" value="MBS4104354.1"/>
    <property type="molecule type" value="Genomic_DNA"/>
</dbReference>
<evidence type="ECO:0000313" key="1">
    <source>
        <dbReference type="EMBL" id="MBS4104354.1"/>
    </source>
</evidence>